<name>A0A448WGN2_9PLAT</name>
<evidence type="ECO:0000259" key="4">
    <source>
        <dbReference type="PROSITE" id="PS50076"/>
    </source>
</evidence>
<dbReference type="PANTHER" id="PTHR44140:SF2">
    <property type="entry name" value="LD25575P"/>
    <property type="match status" value="1"/>
</dbReference>
<dbReference type="GO" id="GO:0005783">
    <property type="term" value="C:endoplasmic reticulum"/>
    <property type="evidence" value="ECO:0007669"/>
    <property type="project" value="UniProtKB-SubCell"/>
</dbReference>
<evidence type="ECO:0000313" key="6">
    <source>
        <dbReference type="Proteomes" id="UP000784294"/>
    </source>
</evidence>
<dbReference type="GO" id="GO:0034975">
    <property type="term" value="P:protein folding in endoplasmic reticulum"/>
    <property type="evidence" value="ECO:0007669"/>
    <property type="project" value="TreeGrafter"/>
</dbReference>
<dbReference type="GO" id="GO:0051087">
    <property type="term" value="F:protein-folding chaperone binding"/>
    <property type="evidence" value="ECO:0007669"/>
    <property type="project" value="TreeGrafter"/>
</dbReference>
<dbReference type="Proteomes" id="UP000784294">
    <property type="component" value="Unassembled WGS sequence"/>
</dbReference>
<dbReference type="SUPFAM" id="SSF46565">
    <property type="entry name" value="Chaperone J-domain"/>
    <property type="match status" value="1"/>
</dbReference>
<keyword evidence="2" id="KW-0732">Signal</keyword>
<gene>
    <name evidence="5" type="ORF">PXEA_LOCUS4761</name>
</gene>
<dbReference type="InterPro" id="IPR001623">
    <property type="entry name" value="DnaJ_domain"/>
</dbReference>
<evidence type="ECO:0000256" key="3">
    <source>
        <dbReference type="ARBA" id="ARBA00022824"/>
    </source>
</evidence>
<keyword evidence="6" id="KW-1185">Reference proteome</keyword>
<dbReference type="PROSITE" id="PS50076">
    <property type="entry name" value="DNAJ_2"/>
    <property type="match status" value="1"/>
</dbReference>
<proteinExistence type="predicted"/>
<dbReference type="PANTHER" id="PTHR44140">
    <property type="entry name" value="LD25575P"/>
    <property type="match status" value="1"/>
</dbReference>
<dbReference type="OrthoDB" id="1726119at2759"/>
<organism evidence="5 6">
    <name type="scientific">Protopolystoma xenopodis</name>
    <dbReference type="NCBI Taxonomy" id="117903"/>
    <lineage>
        <taxon>Eukaryota</taxon>
        <taxon>Metazoa</taxon>
        <taxon>Spiralia</taxon>
        <taxon>Lophotrochozoa</taxon>
        <taxon>Platyhelminthes</taxon>
        <taxon>Monogenea</taxon>
        <taxon>Polyopisthocotylea</taxon>
        <taxon>Polystomatidea</taxon>
        <taxon>Polystomatidae</taxon>
        <taxon>Protopolystoma</taxon>
    </lineage>
</organism>
<dbReference type="InterPro" id="IPR051727">
    <property type="entry name" value="DnaJ_C3_Co-chaperones"/>
</dbReference>
<dbReference type="AlphaFoldDB" id="A0A448WGN2"/>
<evidence type="ECO:0000256" key="2">
    <source>
        <dbReference type="ARBA" id="ARBA00022729"/>
    </source>
</evidence>
<protein>
    <recommendedName>
        <fullName evidence="4">J domain-containing protein</fullName>
    </recommendedName>
</protein>
<sequence>MERAQRLSKASTRRDYFKILGLTRGANKKDVLKAYRKLAAEYHPDRFTSEAEKREAEKKFIDITAAKEVLTDQGTSKMANI</sequence>
<dbReference type="Pfam" id="PF00226">
    <property type="entry name" value="DnaJ"/>
    <property type="match status" value="1"/>
</dbReference>
<dbReference type="CDD" id="cd06257">
    <property type="entry name" value="DnaJ"/>
    <property type="match status" value="1"/>
</dbReference>
<dbReference type="SMART" id="SM00271">
    <property type="entry name" value="DnaJ"/>
    <property type="match status" value="1"/>
</dbReference>
<dbReference type="EMBL" id="CAAALY010011477">
    <property type="protein sequence ID" value="VEL11321.1"/>
    <property type="molecule type" value="Genomic_DNA"/>
</dbReference>
<dbReference type="InterPro" id="IPR036869">
    <property type="entry name" value="J_dom_sf"/>
</dbReference>
<dbReference type="GO" id="GO:0051787">
    <property type="term" value="F:misfolded protein binding"/>
    <property type="evidence" value="ECO:0007669"/>
    <property type="project" value="TreeGrafter"/>
</dbReference>
<comment type="caution">
    <text evidence="5">The sequence shown here is derived from an EMBL/GenBank/DDBJ whole genome shotgun (WGS) entry which is preliminary data.</text>
</comment>
<comment type="subcellular location">
    <subcellularLocation>
        <location evidence="1">Endoplasmic reticulum</location>
    </subcellularLocation>
</comment>
<evidence type="ECO:0000313" key="5">
    <source>
        <dbReference type="EMBL" id="VEL11321.1"/>
    </source>
</evidence>
<dbReference type="Gene3D" id="1.10.287.110">
    <property type="entry name" value="DnaJ domain"/>
    <property type="match status" value="1"/>
</dbReference>
<evidence type="ECO:0000256" key="1">
    <source>
        <dbReference type="ARBA" id="ARBA00004240"/>
    </source>
</evidence>
<reference evidence="5" key="1">
    <citation type="submission" date="2018-11" db="EMBL/GenBank/DDBJ databases">
        <authorList>
            <consortium name="Pathogen Informatics"/>
        </authorList>
    </citation>
    <scope>NUCLEOTIDE SEQUENCE</scope>
</reference>
<dbReference type="PRINTS" id="PR00625">
    <property type="entry name" value="JDOMAIN"/>
</dbReference>
<keyword evidence="3" id="KW-0256">Endoplasmic reticulum</keyword>
<feature type="domain" description="J" evidence="4">
    <location>
        <begin position="15"/>
        <end position="75"/>
    </location>
</feature>
<accession>A0A448WGN2</accession>